<evidence type="ECO:0000259" key="1">
    <source>
        <dbReference type="Pfam" id="PF13358"/>
    </source>
</evidence>
<dbReference type="EMBL" id="BGPR01013602">
    <property type="protein sequence ID" value="GBN61374.1"/>
    <property type="molecule type" value="Genomic_DNA"/>
</dbReference>
<dbReference type="AlphaFoldDB" id="A0A4Y2QD30"/>
<evidence type="ECO:0000313" key="2">
    <source>
        <dbReference type="EMBL" id="GBN61374.1"/>
    </source>
</evidence>
<gene>
    <name evidence="2" type="ORF">AVEN_31158_1</name>
</gene>
<dbReference type="Pfam" id="PF13358">
    <property type="entry name" value="DDE_3"/>
    <property type="match status" value="1"/>
</dbReference>
<name>A0A4Y2QD30_ARAVE</name>
<dbReference type="InterPro" id="IPR036397">
    <property type="entry name" value="RNaseH_sf"/>
</dbReference>
<reference evidence="2 3" key="1">
    <citation type="journal article" date="2019" name="Sci. Rep.">
        <title>Orb-weaving spider Araneus ventricosus genome elucidates the spidroin gene catalogue.</title>
        <authorList>
            <person name="Kono N."/>
            <person name="Nakamura H."/>
            <person name="Ohtoshi R."/>
            <person name="Moran D.A.P."/>
            <person name="Shinohara A."/>
            <person name="Yoshida Y."/>
            <person name="Fujiwara M."/>
            <person name="Mori M."/>
            <person name="Tomita M."/>
            <person name="Arakawa K."/>
        </authorList>
    </citation>
    <scope>NUCLEOTIDE SEQUENCE [LARGE SCALE GENOMIC DNA]</scope>
</reference>
<dbReference type="Proteomes" id="UP000499080">
    <property type="component" value="Unassembled WGS sequence"/>
</dbReference>
<proteinExistence type="predicted"/>
<protein>
    <recommendedName>
        <fullName evidence="1">Tc1-like transposase DDE domain-containing protein</fullName>
    </recommendedName>
</protein>
<dbReference type="Gene3D" id="3.30.420.10">
    <property type="entry name" value="Ribonuclease H-like superfamily/Ribonuclease H"/>
    <property type="match status" value="1"/>
</dbReference>
<evidence type="ECO:0000313" key="3">
    <source>
        <dbReference type="Proteomes" id="UP000499080"/>
    </source>
</evidence>
<comment type="caution">
    <text evidence="2">The sequence shown here is derived from an EMBL/GenBank/DDBJ whole genome shotgun (WGS) entry which is preliminary data.</text>
</comment>
<organism evidence="2 3">
    <name type="scientific">Araneus ventricosus</name>
    <name type="common">Orbweaver spider</name>
    <name type="synonym">Epeira ventricosa</name>
    <dbReference type="NCBI Taxonomy" id="182803"/>
    <lineage>
        <taxon>Eukaryota</taxon>
        <taxon>Metazoa</taxon>
        <taxon>Ecdysozoa</taxon>
        <taxon>Arthropoda</taxon>
        <taxon>Chelicerata</taxon>
        <taxon>Arachnida</taxon>
        <taxon>Araneae</taxon>
        <taxon>Araneomorphae</taxon>
        <taxon>Entelegynae</taxon>
        <taxon>Araneoidea</taxon>
        <taxon>Araneidae</taxon>
        <taxon>Araneus</taxon>
    </lineage>
</organism>
<dbReference type="InterPro" id="IPR038717">
    <property type="entry name" value="Tc1-like_DDE_dom"/>
</dbReference>
<feature type="domain" description="Tc1-like transposase DDE" evidence="1">
    <location>
        <begin position="19"/>
        <end position="104"/>
    </location>
</feature>
<sequence length="155" mass="17956">MTTPNWERSHAEYCDETGIYRGHITAKDYVSILADQVHPIVQTLFPNGDGVFQDDKTPVHTAHIVHDWFFGHEDELRHLPWPPQSPDLNIIEPLWSTLERKVRKVYPPPSLLSELTTVLQEEWHKIPLENIQKLHLSIPKRLQAVLNANGFPTPY</sequence>
<accession>A0A4Y2QD30</accession>
<keyword evidence="3" id="KW-1185">Reference proteome</keyword>
<dbReference type="GO" id="GO:0003676">
    <property type="term" value="F:nucleic acid binding"/>
    <property type="evidence" value="ECO:0007669"/>
    <property type="project" value="InterPro"/>
</dbReference>
<dbReference type="OrthoDB" id="2416077at2759"/>